<name>A0A9W8Q6K8_AKAMU</name>
<evidence type="ECO:0000313" key="3">
    <source>
        <dbReference type="Proteomes" id="UP001144673"/>
    </source>
</evidence>
<keyword evidence="3" id="KW-1185">Reference proteome</keyword>
<feature type="region of interest" description="Disordered" evidence="1">
    <location>
        <begin position="1"/>
        <end position="37"/>
    </location>
</feature>
<organism evidence="2 3">
    <name type="scientific">Akanthomyces muscarius</name>
    <name type="common">Entomopathogenic fungus</name>
    <name type="synonym">Lecanicillium muscarium</name>
    <dbReference type="NCBI Taxonomy" id="2231603"/>
    <lineage>
        <taxon>Eukaryota</taxon>
        <taxon>Fungi</taxon>
        <taxon>Dikarya</taxon>
        <taxon>Ascomycota</taxon>
        <taxon>Pezizomycotina</taxon>
        <taxon>Sordariomycetes</taxon>
        <taxon>Hypocreomycetidae</taxon>
        <taxon>Hypocreales</taxon>
        <taxon>Cordycipitaceae</taxon>
        <taxon>Akanthomyces</taxon>
    </lineage>
</organism>
<dbReference type="Proteomes" id="UP001144673">
    <property type="component" value="Chromosome 3"/>
</dbReference>
<protein>
    <submittedName>
        <fullName evidence="2">Uncharacterized protein</fullName>
    </submittedName>
</protein>
<dbReference type="GeneID" id="80889024"/>
<dbReference type="EMBL" id="JAJHUN010000010">
    <property type="protein sequence ID" value="KAJ4147334.1"/>
    <property type="molecule type" value="Genomic_DNA"/>
</dbReference>
<accession>A0A9W8Q6K8</accession>
<evidence type="ECO:0000313" key="2">
    <source>
        <dbReference type="EMBL" id="KAJ4147334.1"/>
    </source>
</evidence>
<dbReference type="AlphaFoldDB" id="A0A9W8Q6K8"/>
<feature type="compositionally biased region" description="Polar residues" evidence="1">
    <location>
        <begin position="7"/>
        <end position="37"/>
    </location>
</feature>
<comment type="caution">
    <text evidence="2">The sequence shown here is derived from an EMBL/GenBank/DDBJ whole genome shotgun (WGS) entry which is preliminary data.</text>
</comment>
<reference evidence="2" key="1">
    <citation type="journal article" date="2023" name="Access Microbiol">
        <title>De-novo genome assembly for Akanthomyces muscarius, a biocontrol agent of insect agricultural pests.</title>
        <authorList>
            <person name="Erdos Z."/>
            <person name="Studholme D.J."/>
            <person name="Raymond B."/>
            <person name="Sharma M."/>
        </authorList>
    </citation>
    <scope>NUCLEOTIDE SEQUENCE</scope>
    <source>
        <strain evidence="2">Ve6</strain>
    </source>
</reference>
<gene>
    <name evidence="2" type="ORF">LMH87_001865</name>
</gene>
<proteinExistence type="predicted"/>
<evidence type="ECO:0000256" key="1">
    <source>
        <dbReference type="SAM" id="MobiDB-lite"/>
    </source>
</evidence>
<sequence length="100" mass="10762">MADRISSCASKATQSTANDPSGTRSATCRDVSTTNTGPVGAEKVRELILIILVIIPLLHPARIESFSSAAYVLHFYQASFFSFCGAPDSPSRRSQETPQK</sequence>
<dbReference type="RefSeq" id="XP_056050275.1">
    <property type="nucleotide sequence ID" value="XM_056193215.1"/>
</dbReference>
<dbReference type="KEGG" id="amus:LMH87_001865"/>